<organism evidence="11 12">
    <name type="scientific">Aciduricibacillus chroicocephali</name>
    <dbReference type="NCBI Taxonomy" id="3054939"/>
    <lineage>
        <taxon>Bacteria</taxon>
        <taxon>Bacillati</taxon>
        <taxon>Bacillota</taxon>
        <taxon>Bacilli</taxon>
        <taxon>Bacillales</taxon>
        <taxon>Bacillaceae</taxon>
        <taxon>Aciduricibacillus</taxon>
    </lineage>
</organism>
<reference evidence="11" key="1">
    <citation type="submission" date="2023-06" db="EMBL/GenBank/DDBJ databases">
        <title>A Treasure from Seagulls: Isolation and Description of Aciduricobacillus qingdaonensis gen. nov., sp. nov., a Rare Obligately Uric Acid-utilizing Member in the Family Bacillaceae.</title>
        <authorList>
            <person name="Liu W."/>
            <person name="Wang B."/>
        </authorList>
    </citation>
    <scope>NUCLEOTIDE SEQUENCE</scope>
    <source>
        <strain evidence="11">44XB</strain>
    </source>
</reference>
<dbReference type="NCBIfam" id="TIGR00761">
    <property type="entry name" value="argB"/>
    <property type="match status" value="1"/>
</dbReference>
<keyword evidence="12" id="KW-1185">Reference proteome</keyword>
<keyword evidence="9" id="KW-0963">Cytoplasm</keyword>
<dbReference type="RefSeq" id="WP_348028675.1">
    <property type="nucleotide sequence ID" value="NZ_CP129113.1"/>
</dbReference>
<comment type="catalytic activity">
    <reaction evidence="8 9">
        <text>N-acetyl-L-glutamate + ATP = N-acetyl-L-glutamyl 5-phosphate + ADP</text>
        <dbReference type="Rhea" id="RHEA:14629"/>
        <dbReference type="ChEBI" id="CHEBI:30616"/>
        <dbReference type="ChEBI" id="CHEBI:44337"/>
        <dbReference type="ChEBI" id="CHEBI:57936"/>
        <dbReference type="ChEBI" id="CHEBI:456216"/>
        <dbReference type="EC" id="2.7.2.8"/>
    </reaction>
</comment>
<proteinExistence type="inferred from homology"/>
<evidence type="ECO:0000313" key="12">
    <source>
        <dbReference type="Proteomes" id="UP001180087"/>
    </source>
</evidence>
<dbReference type="HAMAP" id="MF_00082">
    <property type="entry name" value="ArgB"/>
    <property type="match status" value="1"/>
</dbReference>
<evidence type="ECO:0000256" key="1">
    <source>
        <dbReference type="ARBA" id="ARBA00004828"/>
    </source>
</evidence>
<dbReference type="Gene3D" id="3.40.1160.10">
    <property type="entry name" value="Acetylglutamate kinase-like"/>
    <property type="match status" value="1"/>
</dbReference>
<dbReference type="PANTHER" id="PTHR23342">
    <property type="entry name" value="N-ACETYLGLUTAMATE SYNTHASE"/>
    <property type="match status" value="1"/>
</dbReference>
<comment type="similarity">
    <text evidence="9">Belongs to the acetylglutamate kinase family. ArgB subfamily.</text>
</comment>
<dbReference type="InterPro" id="IPR036393">
    <property type="entry name" value="AceGlu_kinase-like_sf"/>
</dbReference>
<keyword evidence="2 9" id="KW-0055">Arginine biosynthesis</keyword>
<comment type="subcellular location">
    <subcellularLocation>
        <location evidence="9">Cytoplasm</location>
    </subcellularLocation>
</comment>
<dbReference type="Pfam" id="PF00696">
    <property type="entry name" value="AA_kinase"/>
    <property type="match status" value="1"/>
</dbReference>
<dbReference type="InterPro" id="IPR001048">
    <property type="entry name" value="Asp/Glu/Uridylate_kinase"/>
</dbReference>
<evidence type="ECO:0000256" key="8">
    <source>
        <dbReference type="ARBA" id="ARBA00048141"/>
    </source>
</evidence>
<feature type="site" description="Transition state stabilizer" evidence="9">
    <location>
        <position position="8"/>
    </location>
</feature>
<evidence type="ECO:0000256" key="4">
    <source>
        <dbReference type="ARBA" id="ARBA00022679"/>
    </source>
</evidence>
<keyword evidence="3 9" id="KW-0028">Amino-acid biosynthesis</keyword>
<evidence type="ECO:0000256" key="2">
    <source>
        <dbReference type="ARBA" id="ARBA00022571"/>
    </source>
</evidence>
<sequence length="260" mass="27987">MHDIIVLKCGGSTVDQLSDHFYANICKLKQAGLKPIIVHGGGPAIKEMLDKLNIEADFVDGLRKTTEQVMDVVEMALSGTVNQALVRKLNETGINSMGLSGSDGNLLRAEAIDIERYGFVGKINYVNTDLLMQLLDMDIMPVIAPVALSEDGTRFNINADTAAAAVARALDAKQLVFVTDVPGILHGEKLLESVTQEEIEEFIQSGVVHGGMIPKVRAALESLSDSLEEVMIVDGKQSTLATDTSLVGTVIRKTVEVIKQ</sequence>
<dbReference type="Proteomes" id="UP001180087">
    <property type="component" value="Chromosome"/>
</dbReference>
<comment type="pathway">
    <text evidence="1 9">Amino-acid biosynthesis; L-arginine biosynthesis; N(2)-acetyl-L-ornithine from L-glutamate: step 2/4.</text>
</comment>
<dbReference type="PANTHER" id="PTHR23342:SF0">
    <property type="entry name" value="N-ACETYLGLUTAMATE SYNTHASE, MITOCHONDRIAL"/>
    <property type="match status" value="1"/>
</dbReference>
<evidence type="ECO:0000256" key="7">
    <source>
        <dbReference type="ARBA" id="ARBA00022840"/>
    </source>
</evidence>
<keyword evidence="7 9" id="KW-0067">ATP-binding</keyword>
<name>A0ABY9KZM0_9BACI</name>
<dbReference type="PIRSF" id="PIRSF000728">
    <property type="entry name" value="NAGK"/>
    <property type="match status" value="1"/>
</dbReference>
<protein>
    <recommendedName>
        <fullName evidence="9">Acetylglutamate kinase</fullName>
        <ecNumber evidence="9">2.7.2.8</ecNumber>
    </recommendedName>
    <alternativeName>
        <fullName evidence="9">N-acetyl-L-glutamate 5-phosphotransferase</fullName>
    </alternativeName>
    <alternativeName>
        <fullName evidence="9">NAG kinase</fullName>
        <shortName evidence="9">NAGK</shortName>
    </alternativeName>
</protein>
<feature type="site" description="Transition state stabilizer" evidence="9">
    <location>
        <position position="215"/>
    </location>
</feature>
<feature type="domain" description="Aspartate/glutamate/uridylate kinase" evidence="10">
    <location>
        <begin position="4"/>
        <end position="233"/>
    </location>
</feature>
<dbReference type="InterPro" id="IPR037528">
    <property type="entry name" value="ArgB"/>
</dbReference>
<evidence type="ECO:0000256" key="6">
    <source>
        <dbReference type="ARBA" id="ARBA00022777"/>
    </source>
</evidence>
<keyword evidence="5 9" id="KW-0547">Nucleotide-binding</keyword>
<dbReference type="InterPro" id="IPR004662">
    <property type="entry name" value="AcgluKinase_fam"/>
</dbReference>
<accession>A0ABY9KZM0</accession>
<keyword evidence="4 9" id="KW-0808">Transferase</keyword>
<dbReference type="EC" id="2.7.2.8" evidence="9"/>
<gene>
    <name evidence="9 11" type="primary">argB</name>
    <name evidence="11" type="ORF">QR721_02020</name>
</gene>
<comment type="function">
    <text evidence="9">Catalyzes the ATP-dependent phosphorylation of N-acetyl-L-glutamate.</text>
</comment>
<dbReference type="CDD" id="cd04238">
    <property type="entry name" value="AAK_NAGK-like"/>
    <property type="match status" value="1"/>
</dbReference>
<dbReference type="GO" id="GO:0003991">
    <property type="term" value="F:acetylglutamate kinase activity"/>
    <property type="evidence" value="ECO:0007669"/>
    <property type="project" value="UniProtKB-EC"/>
</dbReference>
<evidence type="ECO:0000313" key="11">
    <source>
        <dbReference type="EMBL" id="WLV25038.1"/>
    </source>
</evidence>
<dbReference type="SUPFAM" id="SSF53633">
    <property type="entry name" value="Carbamate kinase-like"/>
    <property type="match status" value="1"/>
</dbReference>
<feature type="binding site" evidence="9">
    <location>
        <position position="63"/>
    </location>
    <ligand>
        <name>substrate</name>
    </ligand>
</feature>
<feature type="binding site" evidence="9">
    <location>
        <position position="156"/>
    </location>
    <ligand>
        <name>substrate</name>
    </ligand>
</feature>
<dbReference type="EMBL" id="CP129113">
    <property type="protein sequence ID" value="WLV25038.1"/>
    <property type="molecule type" value="Genomic_DNA"/>
</dbReference>
<keyword evidence="6 9" id="KW-0418">Kinase</keyword>
<evidence type="ECO:0000256" key="3">
    <source>
        <dbReference type="ARBA" id="ARBA00022605"/>
    </source>
</evidence>
<evidence type="ECO:0000256" key="9">
    <source>
        <dbReference type="HAMAP-Rule" id="MF_00082"/>
    </source>
</evidence>
<feature type="binding site" evidence="9">
    <location>
        <begin position="41"/>
        <end position="42"/>
    </location>
    <ligand>
        <name>substrate</name>
    </ligand>
</feature>
<evidence type="ECO:0000259" key="10">
    <source>
        <dbReference type="Pfam" id="PF00696"/>
    </source>
</evidence>
<evidence type="ECO:0000256" key="5">
    <source>
        <dbReference type="ARBA" id="ARBA00022741"/>
    </source>
</evidence>